<reference evidence="1" key="2">
    <citation type="submission" date="2021-09" db="EMBL/GenBank/DDBJ databases">
        <authorList>
            <person name="Jia N."/>
            <person name="Wang J."/>
            <person name="Shi W."/>
            <person name="Du L."/>
            <person name="Sun Y."/>
            <person name="Zhan W."/>
            <person name="Jiang J."/>
            <person name="Wang Q."/>
            <person name="Zhang B."/>
            <person name="Ji P."/>
            <person name="Sakyi L.B."/>
            <person name="Cui X."/>
            <person name="Yuan T."/>
            <person name="Jiang B."/>
            <person name="Yang W."/>
            <person name="Lam T.T.-Y."/>
            <person name="Chang Q."/>
            <person name="Ding S."/>
            <person name="Wang X."/>
            <person name="Zhu J."/>
            <person name="Ruan X."/>
            <person name="Zhao L."/>
            <person name="Wei J."/>
            <person name="Que T."/>
            <person name="Du C."/>
            <person name="Cheng J."/>
            <person name="Dai P."/>
            <person name="Han X."/>
            <person name="Huang E."/>
            <person name="Gao Y."/>
            <person name="Liu J."/>
            <person name="Shao H."/>
            <person name="Ye R."/>
            <person name="Li L."/>
            <person name="Wei W."/>
            <person name="Wang X."/>
            <person name="Wang C."/>
            <person name="Huo Q."/>
            <person name="Li W."/>
            <person name="Guo W."/>
            <person name="Chen H."/>
            <person name="Chen S."/>
            <person name="Zhou L."/>
            <person name="Zhou L."/>
            <person name="Ni X."/>
            <person name="Tian J."/>
            <person name="Zhou Y."/>
            <person name="Sheng Y."/>
            <person name="Liu T."/>
            <person name="Pan Y."/>
            <person name="Xia L."/>
            <person name="Li J."/>
            <person name="Zhao F."/>
            <person name="Cao W."/>
        </authorList>
    </citation>
    <scope>NUCLEOTIDE SEQUENCE</scope>
    <source>
        <strain evidence="1">Rmic-2018</strain>
        <tissue evidence="1">Larvae</tissue>
    </source>
</reference>
<dbReference type="AlphaFoldDB" id="A0A9J6ESJ2"/>
<accession>A0A9J6ESJ2</accession>
<dbReference type="Proteomes" id="UP000821866">
    <property type="component" value="Chromosome 10"/>
</dbReference>
<reference evidence="1" key="1">
    <citation type="journal article" date="2020" name="Cell">
        <title>Large-Scale Comparative Analyses of Tick Genomes Elucidate Their Genetic Diversity and Vector Capacities.</title>
        <authorList>
            <consortium name="Tick Genome and Microbiome Consortium (TIGMIC)"/>
            <person name="Jia N."/>
            <person name="Wang J."/>
            <person name="Shi W."/>
            <person name="Du L."/>
            <person name="Sun Y."/>
            <person name="Zhan W."/>
            <person name="Jiang J.F."/>
            <person name="Wang Q."/>
            <person name="Zhang B."/>
            <person name="Ji P."/>
            <person name="Bell-Sakyi L."/>
            <person name="Cui X.M."/>
            <person name="Yuan T.T."/>
            <person name="Jiang B.G."/>
            <person name="Yang W.F."/>
            <person name="Lam T.T."/>
            <person name="Chang Q.C."/>
            <person name="Ding S.J."/>
            <person name="Wang X.J."/>
            <person name="Zhu J.G."/>
            <person name="Ruan X.D."/>
            <person name="Zhao L."/>
            <person name="Wei J.T."/>
            <person name="Ye R.Z."/>
            <person name="Que T.C."/>
            <person name="Du C.H."/>
            <person name="Zhou Y.H."/>
            <person name="Cheng J.X."/>
            <person name="Dai P.F."/>
            <person name="Guo W.B."/>
            <person name="Han X.H."/>
            <person name="Huang E.J."/>
            <person name="Li L.F."/>
            <person name="Wei W."/>
            <person name="Gao Y.C."/>
            <person name="Liu J.Z."/>
            <person name="Shao H.Z."/>
            <person name="Wang X."/>
            <person name="Wang C.C."/>
            <person name="Yang T.C."/>
            <person name="Huo Q.B."/>
            <person name="Li W."/>
            <person name="Chen H.Y."/>
            <person name="Chen S.E."/>
            <person name="Zhou L.G."/>
            <person name="Ni X.B."/>
            <person name="Tian J.H."/>
            <person name="Sheng Y."/>
            <person name="Liu T."/>
            <person name="Pan Y.S."/>
            <person name="Xia L.Y."/>
            <person name="Li J."/>
            <person name="Zhao F."/>
            <person name="Cao W.C."/>
        </authorList>
    </citation>
    <scope>NUCLEOTIDE SEQUENCE</scope>
    <source>
        <strain evidence="1">Rmic-2018</strain>
    </source>
</reference>
<protein>
    <submittedName>
        <fullName evidence="1">Uncharacterized protein</fullName>
    </submittedName>
</protein>
<keyword evidence="2" id="KW-1185">Reference proteome</keyword>
<evidence type="ECO:0000313" key="2">
    <source>
        <dbReference type="Proteomes" id="UP000821866"/>
    </source>
</evidence>
<sequence>MREASKTPGKRCGDRTSVTPLLKYSRDKANGSYGSTKCELGLAKVTDYVVSTDTWKGRLDFDRPCTAAVPGKRCWLSSELTSWNRVLCSLNYELVETRPGFNCLKKADCYNCYSDKSLEDVTREAAFLISWLLQHHFCIEEFSLLCPMQCVYEALLLHLSQFA</sequence>
<evidence type="ECO:0000313" key="1">
    <source>
        <dbReference type="EMBL" id="KAH8036992.1"/>
    </source>
</evidence>
<gene>
    <name evidence="1" type="ORF">HPB51_008040</name>
</gene>
<organism evidence="1 2">
    <name type="scientific">Rhipicephalus microplus</name>
    <name type="common">Cattle tick</name>
    <name type="synonym">Boophilus microplus</name>
    <dbReference type="NCBI Taxonomy" id="6941"/>
    <lineage>
        <taxon>Eukaryota</taxon>
        <taxon>Metazoa</taxon>
        <taxon>Ecdysozoa</taxon>
        <taxon>Arthropoda</taxon>
        <taxon>Chelicerata</taxon>
        <taxon>Arachnida</taxon>
        <taxon>Acari</taxon>
        <taxon>Parasitiformes</taxon>
        <taxon>Ixodida</taxon>
        <taxon>Ixodoidea</taxon>
        <taxon>Ixodidae</taxon>
        <taxon>Rhipicephalinae</taxon>
        <taxon>Rhipicephalus</taxon>
        <taxon>Boophilus</taxon>
    </lineage>
</organism>
<dbReference type="EMBL" id="JABSTU010000002">
    <property type="protein sequence ID" value="KAH8036992.1"/>
    <property type="molecule type" value="Genomic_DNA"/>
</dbReference>
<proteinExistence type="predicted"/>
<comment type="caution">
    <text evidence="1">The sequence shown here is derived from an EMBL/GenBank/DDBJ whole genome shotgun (WGS) entry which is preliminary data.</text>
</comment>
<name>A0A9J6ESJ2_RHIMP</name>